<dbReference type="EMBL" id="BART01005088">
    <property type="protein sequence ID" value="GAG60768.1"/>
    <property type="molecule type" value="Genomic_DNA"/>
</dbReference>
<reference evidence="1" key="1">
    <citation type="journal article" date="2014" name="Front. Microbiol.">
        <title>High frequency of phylogenetically diverse reductive dehalogenase-homologous genes in deep subseafloor sedimentary metagenomes.</title>
        <authorList>
            <person name="Kawai M."/>
            <person name="Futagami T."/>
            <person name="Toyoda A."/>
            <person name="Takaki Y."/>
            <person name="Nishi S."/>
            <person name="Hori S."/>
            <person name="Arai W."/>
            <person name="Tsubouchi T."/>
            <person name="Morono Y."/>
            <person name="Uchiyama I."/>
            <person name="Ito T."/>
            <person name="Fujiyama A."/>
            <person name="Inagaki F."/>
            <person name="Takami H."/>
        </authorList>
    </citation>
    <scope>NUCLEOTIDE SEQUENCE</scope>
    <source>
        <strain evidence="1">Expedition CK06-06</strain>
    </source>
</reference>
<proteinExistence type="predicted"/>
<comment type="caution">
    <text evidence="1">The sequence shown here is derived from an EMBL/GenBank/DDBJ whole genome shotgun (WGS) entry which is preliminary data.</text>
</comment>
<accession>X0ZK80</accession>
<evidence type="ECO:0000313" key="1">
    <source>
        <dbReference type="EMBL" id="GAG60768.1"/>
    </source>
</evidence>
<name>X0ZK80_9ZZZZ</name>
<sequence>MDRIRFIRKKDGKLFPAKREIPGINNPKLIIKIKDTNPTRKK</sequence>
<dbReference type="AlphaFoldDB" id="X0ZK80"/>
<organism evidence="1">
    <name type="scientific">marine sediment metagenome</name>
    <dbReference type="NCBI Taxonomy" id="412755"/>
    <lineage>
        <taxon>unclassified sequences</taxon>
        <taxon>metagenomes</taxon>
        <taxon>ecological metagenomes</taxon>
    </lineage>
</organism>
<protein>
    <submittedName>
        <fullName evidence="1">Uncharacterized protein</fullName>
    </submittedName>
</protein>
<gene>
    <name evidence="1" type="ORF">S01H4_12135</name>
</gene>